<dbReference type="Proteomes" id="UP001201701">
    <property type="component" value="Unassembled WGS sequence"/>
</dbReference>
<gene>
    <name evidence="5" type="ORF">L4923_23650</name>
</gene>
<dbReference type="PRINTS" id="PR00778">
    <property type="entry name" value="HTHARSR"/>
</dbReference>
<organism evidence="5 6">
    <name type="scientific">Mesorhizobium retamae</name>
    <dbReference type="NCBI Taxonomy" id="2912854"/>
    <lineage>
        <taxon>Bacteria</taxon>
        <taxon>Pseudomonadati</taxon>
        <taxon>Pseudomonadota</taxon>
        <taxon>Alphaproteobacteria</taxon>
        <taxon>Hyphomicrobiales</taxon>
        <taxon>Phyllobacteriaceae</taxon>
        <taxon>Mesorhizobium</taxon>
    </lineage>
</organism>
<dbReference type="InterPro" id="IPR011991">
    <property type="entry name" value="ArsR-like_HTH"/>
</dbReference>
<dbReference type="InterPro" id="IPR036390">
    <property type="entry name" value="WH_DNA-bd_sf"/>
</dbReference>
<dbReference type="InterPro" id="IPR001845">
    <property type="entry name" value="HTH_ArsR_DNA-bd_dom"/>
</dbReference>
<comment type="caution">
    <text evidence="5">The sequence shown here is derived from an EMBL/GenBank/DDBJ whole genome shotgun (WGS) entry which is preliminary data.</text>
</comment>
<keyword evidence="1" id="KW-0805">Transcription regulation</keyword>
<accession>A0ABS9QKS7</accession>
<dbReference type="SMART" id="SM00418">
    <property type="entry name" value="HTH_ARSR"/>
    <property type="match status" value="1"/>
</dbReference>
<dbReference type="InterPro" id="IPR051081">
    <property type="entry name" value="HTH_MetalResp_TranReg"/>
</dbReference>
<dbReference type="Pfam" id="PF01022">
    <property type="entry name" value="HTH_5"/>
    <property type="match status" value="1"/>
</dbReference>
<reference evidence="5 6" key="1">
    <citation type="submission" date="2022-02" db="EMBL/GenBank/DDBJ databases">
        <title>Draft genome sequence of Mezorhizobium retamae strain IRAMC:0171 isolated from Retama raetam nodules.</title>
        <authorList>
            <person name="Bengaied R."/>
            <person name="Sbissi I."/>
            <person name="Huber K."/>
            <person name="Ghodbane F."/>
            <person name="Nouioui I."/>
            <person name="Tarhouni M."/>
            <person name="Gtari M."/>
        </authorList>
    </citation>
    <scope>NUCLEOTIDE SEQUENCE [LARGE SCALE GENOMIC DNA]</scope>
    <source>
        <strain evidence="5 6">IRAMC:0171</strain>
    </source>
</reference>
<evidence type="ECO:0000256" key="3">
    <source>
        <dbReference type="ARBA" id="ARBA00023163"/>
    </source>
</evidence>
<dbReference type="PANTHER" id="PTHR33154">
    <property type="entry name" value="TRANSCRIPTIONAL REGULATOR, ARSR FAMILY"/>
    <property type="match status" value="1"/>
</dbReference>
<dbReference type="PANTHER" id="PTHR33154:SF28">
    <property type="entry name" value="HTH-TYPE TRANSCRIPTIONAL REGULATOR YGAV-RELATED"/>
    <property type="match status" value="1"/>
</dbReference>
<evidence type="ECO:0000256" key="2">
    <source>
        <dbReference type="ARBA" id="ARBA00023125"/>
    </source>
</evidence>
<dbReference type="CDD" id="cd00090">
    <property type="entry name" value="HTH_ARSR"/>
    <property type="match status" value="1"/>
</dbReference>
<evidence type="ECO:0000313" key="5">
    <source>
        <dbReference type="EMBL" id="MCG7508040.1"/>
    </source>
</evidence>
<feature type="domain" description="HTH arsR-type" evidence="4">
    <location>
        <begin position="5"/>
        <end position="99"/>
    </location>
</feature>
<protein>
    <submittedName>
        <fullName evidence="5">Metalloregulator ArsR/SmtB family transcription factor</fullName>
    </submittedName>
</protein>
<name>A0ABS9QKS7_9HYPH</name>
<dbReference type="NCBIfam" id="NF033788">
    <property type="entry name" value="HTH_metalloreg"/>
    <property type="match status" value="1"/>
</dbReference>
<keyword evidence="6" id="KW-1185">Reference proteome</keyword>
<dbReference type="InterPro" id="IPR036388">
    <property type="entry name" value="WH-like_DNA-bd_sf"/>
</dbReference>
<dbReference type="Gene3D" id="1.10.10.10">
    <property type="entry name" value="Winged helix-like DNA-binding domain superfamily/Winged helix DNA-binding domain"/>
    <property type="match status" value="1"/>
</dbReference>
<dbReference type="SUPFAM" id="SSF46785">
    <property type="entry name" value="Winged helix' DNA-binding domain"/>
    <property type="match status" value="1"/>
</dbReference>
<dbReference type="RefSeq" id="WP_239369559.1">
    <property type="nucleotide sequence ID" value="NZ_JAKREW010000033.1"/>
</dbReference>
<evidence type="ECO:0000313" key="6">
    <source>
        <dbReference type="Proteomes" id="UP001201701"/>
    </source>
</evidence>
<proteinExistence type="predicted"/>
<evidence type="ECO:0000259" key="4">
    <source>
        <dbReference type="PROSITE" id="PS50987"/>
    </source>
</evidence>
<sequence length="112" mass="12456">MLPENQVSDTETAAAFLTLMGNEKRLAIMNHLIDDELTVGTIAEKVDLSQSALSQHLAKLRAFGLVQTRRDRQMIYYSCRSDAVRQLLRTLGSIFGGGTEKQLNTRLFNGGK</sequence>
<dbReference type="EMBL" id="JAKREW010000033">
    <property type="protein sequence ID" value="MCG7508040.1"/>
    <property type="molecule type" value="Genomic_DNA"/>
</dbReference>
<keyword evidence="3" id="KW-0804">Transcription</keyword>
<keyword evidence="2" id="KW-0238">DNA-binding</keyword>
<dbReference type="PROSITE" id="PS50987">
    <property type="entry name" value="HTH_ARSR_2"/>
    <property type="match status" value="1"/>
</dbReference>
<evidence type="ECO:0000256" key="1">
    <source>
        <dbReference type="ARBA" id="ARBA00023015"/>
    </source>
</evidence>